<dbReference type="InterPro" id="IPR029055">
    <property type="entry name" value="Ntn_hydrolases_N"/>
</dbReference>
<protein>
    <recommendedName>
        <fullName evidence="2">glutamine--fructose-6-phosphate transaminase (isomerizing)</fullName>
        <ecNumber evidence="2">2.6.1.16</ecNumber>
    </recommendedName>
</protein>
<name>A0A382RAE0_9ZZZZ</name>
<keyword evidence="5" id="KW-0315">Glutamine amidotransferase</keyword>
<evidence type="ECO:0000256" key="4">
    <source>
        <dbReference type="ARBA" id="ARBA00022679"/>
    </source>
</evidence>
<dbReference type="GO" id="GO:0004360">
    <property type="term" value="F:glutamine-fructose-6-phosphate transaminase (isomerizing) activity"/>
    <property type="evidence" value="ECO:0007669"/>
    <property type="project" value="UniProtKB-EC"/>
</dbReference>
<proteinExistence type="predicted"/>
<dbReference type="EC" id="2.6.1.16" evidence="2"/>
<organism evidence="7">
    <name type="scientific">marine metagenome</name>
    <dbReference type="NCBI Taxonomy" id="408172"/>
    <lineage>
        <taxon>unclassified sequences</taxon>
        <taxon>metagenomes</taxon>
        <taxon>ecological metagenomes</taxon>
    </lineage>
</organism>
<evidence type="ECO:0000313" key="7">
    <source>
        <dbReference type="EMBL" id="SVC94683.1"/>
    </source>
</evidence>
<dbReference type="GO" id="GO:0006487">
    <property type="term" value="P:protein N-linked glycosylation"/>
    <property type="evidence" value="ECO:0007669"/>
    <property type="project" value="TreeGrafter"/>
</dbReference>
<accession>A0A382RAE0</accession>
<evidence type="ECO:0000256" key="3">
    <source>
        <dbReference type="ARBA" id="ARBA00022576"/>
    </source>
</evidence>
<dbReference type="EMBL" id="UINC01120287">
    <property type="protein sequence ID" value="SVC94683.1"/>
    <property type="molecule type" value="Genomic_DNA"/>
</dbReference>
<dbReference type="PANTHER" id="PTHR10937">
    <property type="entry name" value="GLUCOSAMINE--FRUCTOSE-6-PHOSPHATE AMINOTRANSFERASE, ISOMERIZING"/>
    <property type="match status" value="1"/>
</dbReference>
<dbReference type="PANTHER" id="PTHR10937:SF0">
    <property type="entry name" value="GLUTAMINE--FRUCTOSE-6-PHOSPHATE TRANSAMINASE (ISOMERIZING)"/>
    <property type="match status" value="1"/>
</dbReference>
<dbReference type="AlphaFoldDB" id="A0A382RAE0"/>
<dbReference type="GO" id="GO:0006047">
    <property type="term" value="P:UDP-N-acetylglucosamine metabolic process"/>
    <property type="evidence" value="ECO:0007669"/>
    <property type="project" value="TreeGrafter"/>
</dbReference>
<dbReference type="PROSITE" id="PS51278">
    <property type="entry name" value="GATASE_TYPE_2"/>
    <property type="match status" value="1"/>
</dbReference>
<keyword evidence="3" id="KW-0032">Aminotransferase</keyword>
<dbReference type="GO" id="GO:0006002">
    <property type="term" value="P:fructose 6-phosphate metabolic process"/>
    <property type="evidence" value="ECO:0007669"/>
    <property type="project" value="TreeGrafter"/>
</dbReference>
<dbReference type="Gene3D" id="3.60.20.10">
    <property type="entry name" value="Glutamine Phosphoribosylpyrophosphate, subunit 1, domain 1"/>
    <property type="match status" value="1"/>
</dbReference>
<dbReference type="GO" id="GO:0005829">
    <property type="term" value="C:cytosol"/>
    <property type="evidence" value="ECO:0007669"/>
    <property type="project" value="TreeGrafter"/>
</dbReference>
<sequence length="96" mass="10608">MCGIVGCLGKQKASGILLEGLKRLEYKGYDSSGLAVWEEGSLNVTRRVGIVKELLRAVNQSPADSMWISLATLQSQLRWDQNPVAETTGYERLKQP</sequence>
<dbReference type="SUPFAM" id="SSF56235">
    <property type="entry name" value="N-terminal nucleophile aminohydrolases (Ntn hydrolases)"/>
    <property type="match status" value="1"/>
</dbReference>
<comment type="catalytic activity">
    <reaction evidence="1">
        <text>D-fructose 6-phosphate + L-glutamine = D-glucosamine 6-phosphate + L-glutamate</text>
        <dbReference type="Rhea" id="RHEA:13237"/>
        <dbReference type="ChEBI" id="CHEBI:29985"/>
        <dbReference type="ChEBI" id="CHEBI:58359"/>
        <dbReference type="ChEBI" id="CHEBI:58725"/>
        <dbReference type="ChEBI" id="CHEBI:61527"/>
        <dbReference type="EC" id="2.6.1.16"/>
    </reaction>
</comment>
<evidence type="ECO:0000256" key="5">
    <source>
        <dbReference type="ARBA" id="ARBA00022962"/>
    </source>
</evidence>
<gene>
    <name evidence="7" type="ORF">METZ01_LOCUS347537</name>
</gene>
<keyword evidence="4" id="KW-0808">Transferase</keyword>
<feature type="domain" description="Glutamine amidotransferase type-2" evidence="6">
    <location>
        <begin position="2"/>
        <end position="96"/>
    </location>
</feature>
<reference evidence="7" key="1">
    <citation type="submission" date="2018-05" db="EMBL/GenBank/DDBJ databases">
        <authorList>
            <person name="Lanie J.A."/>
            <person name="Ng W.-L."/>
            <person name="Kazmierczak K.M."/>
            <person name="Andrzejewski T.M."/>
            <person name="Davidsen T.M."/>
            <person name="Wayne K.J."/>
            <person name="Tettelin H."/>
            <person name="Glass J.I."/>
            <person name="Rusch D."/>
            <person name="Podicherti R."/>
            <person name="Tsui H.-C.T."/>
            <person name="Winkler M.E."/>
        </authorList>
    </citation>
    <scope>NUCLEOTIDE SEQUENCE</scope>
</reference>
<evidence type="ECO:0000259" key="6">
    <source>
        <dbReference type="PROSITE" id="PS51278"/>
    </source>
</evidence>
<evidence type="ECO:0000256" key="1">
    <source>
        <dbReference type="ARBA" id="ARBA00001031"/>
    </source>
</evidence>
<dbReference type="InterPro" id="IPR017932">
    <property type="entry name" value="GATase_2_dom"/>
</dbReference>
<evidence type="ECO:0000256" key="2">
    <source>
        <dbReference type="ARBA" id="ARBA00012916"/>
    </source>
</evidence>